<dbReference type="Proteomes" id="UP001162162">
    <property type="component" value="Unassembled WGS sequence"/>
</dbReference>
<evidence type="ECO:0000313" key="3">
    <source>
        <dbReference type="Proteomes" id="UP001162162"/>
    </source>
</evidence>
<keyword evidence="1" id="KW-1133">Transmembrane helix</keyword>
<dbReference type="EMBL" id="JAPWTK010000183">
    <property type="protein sequence ID" value="KAJ8946544.1"/>
    <property type="molecule type" value="Genomic_DNA"/>
</dbReference>
<name>A0AAV8Y8A4_9CUCU</name>
<organism evidence="2 3">
    <name type="scientific">Aromia moschata</name>
    <dbReference type="NCBI Taxonomy" id="1265417"/>
    <lineage>
        <taxon>Eukaryota</taxon>
        <taxon>Metazoa</taxon>
        <taxon>Ecdysozoa</taxon>
        <taxon>Arthropoda</taxon>
        <taxon>Hexapoda</taxon>
        <taxon>Insecta</taxon>
        <taxon>Pterygota</taxon>
        <taxon>Neoptera</taxon>
        <taxon>Endopterygota</taxon>
        <taxon>Coleoptera</taxon>
        <taxon>Polyphaga</taxon>
        <taxon>Cucujiformia</taxon>
        <taxon>Chrysomeloidea</taxon>
        <taxon>Cerambycidae</taxon>
        <taxon>Cerambycinae</taxon>
        <taxon>Callichromatini</taxon>
        <taxon>Aromia</taxon>
    </lineage>
</organism>
<evidence type="ECO:0000256" key="1">
    <source>
        <dbReference type="SAM" id="Phobius"/>
    </source>
</evidence>
<keyword evidence="1" id="KW-0472">Membrane</keyword>
<proteinExistence type="predicted"/>
<dbReference type="AlphaFoldDB" id="A0AAV8Y8A4"/>
<comment type="caution">
    <text evidence="2">The sequence shown here is derived from an EMBL/GenBank/DDBJ whole genome shotgun (WGS) entry which is preliminary data.</text>
</comment>
<protein>
    <submittedName>
        <fullName evidence="2">Uncharacterized protein</fullName>
    </submittedName>
</protein>
<reference evidence="2" key="1">
    <citation type="journal article" date="2023" name="Insect Mol. Biol.">
        <title>Genome sequencing provides insights into the evolution of gene families encoding plant cell wall-degrading enzymes in longhorned beetles.</title>
        <authorList>
            <person name="Shin N.R."/>
            <person name="Okamura Y."/>
            <person name="Kirsch R."/>
            <person name="Pauchet Y."/>
        </authorList>
    </citation>
    <scope>NUCLEOTIDE SEQUENCE</scope>
    <source>
        <strain evidence="2">AMC_N1</strain>
    </source>
</reference>
<accession>A0AAV8Y8A4</accession>
<keyword evidence="3" id="KW-1185">Reference proteome</keyword>
<keyword evidence="1" id="KW-0812">Transmembrane</keyword>
<sequence>MEKGIWRYSKIMLYRRWQTCIQVKETHNFQVMQYGYSRMVHQYITKSINHIRTSLGSKRLSGIATKFTKSYYLLFLKNDIHQVLTREKIKYKIGLFMKLFFIVPVILANVNLPLELSTWKESNGNPPGASRLNL</sequence>
<feature type="transmembrane region" description="Helical" evidence="1">
    <location>
        <begin position="95"/>
        <end position="114"/>
    </location>
</feature>
<evidence type="ECO:0000313" key="2">
    <source>
        <dbReference type="EMBL" id="KAJ8946544.1"/>
    </source>
</evidence>
<gene>
    <name evidence="2" type="ORF">NQ318_004680</name>
</gene>